<dbReference type="EMBL" id="QMFY01000004">
    <property type="protein sequence ID" value="RAW01287.1"/>
    <property type="molecule type" value="Genomic_DNA"/>
</dbReference>
<dbReference type="RefSeq" id="WP_112746773.1">
    <property type="nucleotide sequence ID" value="NZ_QMFY01000004.1"/>
</dbReference>
<gene>
    <name evidence="4" type="ORF">DQQ10_10275</name>
</gene>
<evidence type="ECO:0000313" key="5">
    <source>
        <dbReference type="Proteomes" id="UP000251889"/>
    </source>
</evidence>
<sequence length="201" mass="22987">MYKTIVKVFFDKLVAIIVLLLSLPVTLPVVILLSIYNRGKIFFRQARPGYQGKVFTVFKFKTMNDKKDSQGNLLSDAERLTPVGEFIRKTSLDEIPQMLNVLMGDMSIVGPRPLLVEYLPLYSTEQKRRHDVKPGITGWAQVHGRNALSWQQKFAYDVWYVEHISFLIDIKVLFLTVIKVFKAEGISGEGSVTMRKFDGNN</sequence>
<evidence type="ECO:0000259" key="3">
    <source>
        <dbReference type="Pfam" id="PF02397"/>
    </source>
</evidence>
<dbReference type="Pfam" id="PF02397">
    <property type="entry name" value="Bac_transf"/>
    <property type="match status" value="1"/>
</dbReference>
<evidence type="ECO:0000313" key="4">
    <source>
        <dbReference type="EMBL" id="RAW01287.1"/>
    </source>
</evidence>
<keyword evidence="2" id="KW-0472">Membrane</keyword>
<proteinExistence type="inferred from homology"/>
<feature type="transmembrane region" description="Helical" evidence="2">
    <location>
        <begin position="13"/>
        <end position="36"/>
    </location>
</feature>
<dbReference type="GO" id="GO:0016780">
    <property type="term" value="F:phosphotransferase activity, for other substituted phosphate groups"/>
    <property type="evidence" value="ECO:0007669"/>
    <property type="project" value="TreeGrafter"/>
</dbReference>
<keyword evidence="2" id="KW-1133">Transmembrane helix</keyword>
<keyword evidence="5" id="KW-1185">Reference proteome</keyword>
<evidence type="ECO:0000256" key="1">
    <source>
        <dbReference type="ARBA" id="ARBA00006464"/>
    </source>
</evidence>
<feature type="domain" description="Bacterial sugar transferase" evidence="3">
    <location>
        <begin position="7"/>
        <end position="182"/>
    </location>
</feature>
<name>A0A364Y632_9BACT</name>
<dbReference type="AlphaFoldDB" id="A0A364Y632"/>
<reference evidence="4 5" key="1">
    <citation type="submission" date="2018-06" db="EMBL/GenBank/DDBJ databases">
        <title>Chryseolinea flavus sp. nov., a member of the phylum Bacteroidetes isolated from soil.</title>
        <authorList>
            <person name="Li Y."/>
            <person name="Wang J."/>
        </authorList>
    </citation>
    <scope>NUCLEOTIDE SEQUENCE [LARGE SCALE GENOMIC DNA]</scope>
    <source>
        <strain evidence="4 5">SDU1-6</strain>
    </source>
</reference>
<accession>A0A364Y632</accession>
<evidence type="ECO:0000256" key="2">
    <source>
        <dbReference type="SAM" id="Phobius"/>
    </source>
</evidence>
<dbReference type="OrthoDB" id="9774190at2"/>
<protein>
    <submittedName>
        <fullName evidence="4">Lipid carrier--UDP-N-acetylgalactosaminyltransferase</fullName>
    </submittedName>
</protein>
<comment type="similarity">
    <text evidence="1">Belongs to the bacterial sugar transferase family.</text>
</comment>
<dbReference type="Proteomes" id="UP000251889">
    <property type="component" value="Unassembled WGS sequence"/>
</dbReference>
<dbReference type="InterPro" id="IPR003362">
    <property type="entry name" value="Bact_transf"/>
</dbReference>
<dbReference type="PANTHER" id="PTHR30576:SF8">
    <property type="entry name" value="UNDECAPRENYL-PHOSPHATE GALACTOSE PHOSPHOTRANSFERASE"/>
    <property type="match status" value="1"/>
</dbReference>
<dbReference type="PANTHER" id="PTHR30576">
    <property type="entry name" value="COLANIC BIOSYNTHESIS UDP-GLUCOSE LIPID CARRIER TRANSFERASE"/>
    <property type="match status" value="1"/>
</dbReference>
<keyword evidence="2" id="KW-0812">Transmembrane</keyword>
<comment type="caution">
    <text evidence="4">The sequence shown here is derived from an EMBL/GenBank/DDBJ whole genome shotgun (WGS) entry which is preliminary data.</text>
</comment>
<organism evidence="4 5">
    <name type="scientific">Pseudochryseolinea flava</name>
    <dbReference type="NCBI Taxonomy" id="2059302"/>
    <lineage>
        <taxon>Bacteria</taxon>
        <taxon>Pseudomonadati</taxon>
        <taxon>Bacteroidota</taxon>
        <taxon>Cytophagia</taxon>
        <taxon>Cytophagales</taxon>
        <taxon>Fulvivirgaceae</taxon>
        <taxon>Pseudochryseolinea</taxon>
    </lineage>
</organism>
<keyword evidence="4" id="KW-0808">Transferase</keyword>